<evidence type="ECO:0000256" key="1">
    <source>
        <dbReference type="ARBA" id="ARBA00006485"/>
    </source>
</evidence>
<feature type="binding site" evidence="9">
    <location>
        <position position="739"/>
    </location>
    <ligand>
        <name>ATP</name>
        <dbReference type="ChEBI" id="CHEBI:30616"/>
    </ligand>
</feature>
<proteinExistence type="inferred from homology"/>
<evidence type="ECO:0000256" key="10">
    <source>
        <dbReference type="SAM" id="Coils"/>
    </source>
</evidence>
<evidence type="ECO:0000256" key="8">
    <source>
        <dbReference type="ARBA" id="ARBA00049280"/>
    </source>
</evidence>
<dbReference type="InterPro" id="IPR000719">
    <property type="entry name" value="Prot_kinase_dom"/>
</dbReference>
<dbReference type="Pfam" id="PF00069">
    <property type="entry name" value="Pkinase"/>
    <property type="match status" value="1"/>
</dbReference>
<evidence type="ECO:0000313" key="12">
    <source>
        <dbReference type="EnsemblPlants" id="OB10G11960.1"/>
    </source>
</evidence>
<keyword evidence="3" id="KW-0597">Phosphoprotein</keyword>
<sequence length="872" mass="97313">MKIMEQGDKLDLLLKRVDEAKQKRLDSEAQNRAEIQSIKRAIESRLPEIEKRVEGLNYVVIGLQAKVEGLEKHPTDFAKNPLEWLWQSGMTSTGSSNPYTYPSSKFMPAGIPVNVSRTLHTAYSSVRTGSGTATSASAGVGSDEGGVGGVGGDVGGGSGLGWWQAGWGLRRGVASNPRWRCHRQGDGGRDGVSELGVVEASRRQGWAASRGNGVGGVGAADECWERGRGQGCRALVPQQPVLMPDLKQSRLLRTGLLETMVTSSSTAPTNEILSPWADLARGERSVVYPVRYDIDLMIKKSAFKQYTLKEPYDMRGDGGYIGEVMGSPLGDEVDASGVVTLDAFGGDKVEEPTTFYWKLEVPDQIKELLDQYADIFAKPTGLPPVSYSGQEKDGTWRMVVDYRKLNEQTVKRLPAAFLAAMNDTLHPVLRKCALVLYGHSPGHFGISSRDCSIPDLDEWLKYRNLMQQLIQQHLHRAQQQIKYYADKKRSFREFAMGDWVYLKIQPYVQTSVANRANHKLAFKYFGPYQILDRGAKGFPVNAISPLPAAEVVPPYPLQILDSRLSQKDNRVTSQIQVQWSNNNSVDATWEDEVELRSHFPGAPAWGQASFQEKGIVRDEQAVAGDELQDNATTSQRLCRIRISCYWCDQGSHYCGKSGNRILRRGVVCWFTFMYADDLEVNIGNRVMTRPREKLRVKRWRYNLGSTDDYERLDVVGQGAFGVVVRVQVLQDHGKNIALKRLLGTDDGAHFTPDFDALRVKAACQHACRSHPSIVEIKNIVADGKTGEIFVVMEFVGSSLREEIPRARLEDLIREMMWQLVTPAKKVHDSQVIHRDIKSENILISVVGHMISILKPIPMKVSFLLNEVPHKQI</sequence>
<evidence type="ECO:0000256" key="2">
    <source>
        <dbReference type="ARBA" id="ARBA00012409"/>
    </source>
</evidence>
<dbReference type="SUPFAM" id="SSF56672">
    <property type="entry name" value="DNA/RNA polymerases"/>
    <property type="match status" value="1"/>
</dbReference>
<comment type="catalytic activity">
    <reaction evidence="8">
        <text>[DNA-directed RNA polymerase] + ATP = phospho-[DNA-directed RNA polymerase] + ADP + H(+)</text>
        <dbReference type="Rhea" id="RHEA:10216"/>
        <dbReference type="Rhea" id="RHEA-COMP:11321"/>
        <dbReference type="Rhea" id="RHEA-COMP:11322"/>
        <dbReference type="ChEBI" id="CHEBI:15378"/>
        <dbReference type="ChEBI" id="CHEBI:30616"/>
        <dbReference type="ChEBI" id="CHEBI:43176"/>
        <dbReference type="ChEBI" id="CHEBI:68546"/>
        <dbReference type="ChEBI" id="CHEBI:456216"/>
        <dbReference type="EC" id="2.7.11.23"/>
    </reaction>
</comment>
<evidence type="ECO:0000256" key="5">
    <source>
        <dbReference type="ARBA" id="ARBA00022741"/>
    </source>
</evidence>
<keyword evidence="5 9" id="KW-0547">Nucleotide-binding</keyword>
<keyword evidence="6" id="KW-0418">Kinase</keyword>
<feature type="coiled-coil region" evidence="10">
    <location>
        <begin position="3"/>
        <end position="30"/>
    </location>
</feature>
<dbReference type="PROSITE" id="PS00108">
    <property type="entry name" value="PROTEIN_KINASE_ST"/>
    <property type="match status" value="1"/>
</dbReference>
<dbReference type="PANTHER" id="PTHR24056:SF432">
    <property type="entry name" value="OS10G0154500 PROTEIN"/>
    <property type="match status" value="1"/>
</dbReference>
<comment type="similarity">
    <text evidence="1">Belongs to the protein kinase superfamily. CMGC Ser/Thr protein kinase family. CDC2/CDKX subfamily.</text>
</comment>
<evidence type="ECO:0000256" key="9">
    <source>
        <dbReference type="PROSITE-ProRule" id="PRU10141"/>
    </source>
</evidence>
<dbReference type="eggNOG" id="KOG0017">
    <property type="taxonomic scope" value="Eukaryota"/>
</dbReference>
<dbReference type="HOGENOM" id="CLU_329396_0_0_1"/>
<feature type="domain" description="Protein kinase" evidence="11">
    <location>
        <begin position="709"/>
        <end position="872"/>
    </location>
</feature>
<dbReference type="SUPFAM" id="SSF56112">
    <property type="entry name" value="Protein kinase-like (PK-like)"/>
    <property type="match status" value="1"/>
</dbReference>
<dbReference type="PANTHER" id="PTHR24056">
    <property type="entry name" value="CELL DIVISION PROTEIN KINASE"/>
    <property type="match status" value="1"/>
</dbReference>
<evidence type="ECO:0000256" key="3">
    <source>
        <dbReference type="ARBA" id="ARBA00022553"/>
    </source>
</evidence>
<dbReference type="AlphaFoldDB" id="J3N0Z8"/>
<dbReference type="GO" id="GO:0005524">
    <property type="term" value="F:ATP binding"/>
    <property type="evidence" value="ECO:0007669"/>
    <property type="project" value="UniProtKB-UniRule"/>
</dbReference>
<evidence type="ECO:0000256" key="6">
    <source>
        <dbReference type="ARBA" id="ARBA00022777"/>
    </source>
</evidence>
<dbReference type="Gene3D" id="1.10.510.10">
    <property type="entry name" value="Transferase(Phosphotransferase) domain 1"/>
    <property type="match status" value="1"/>
</dbReference>
<dbReference type="PROSITE" id="PS00107">
    <property type="entry name" value="PROTEIN_KINASE_ATP"/>
    <property type="match status" value="1"/>
</dbReference>
<dbReference type="GO" id="GO:0007346">
    <property type="term" value="P:regulation of mitotic cell cycle"/>
    <property type="evidence" value="ECO:0007669"/>
    <property type="project" value="TreeGrafter"/>
</dbReference>
<evidence type="ECO:0000313" key="13">
    <source>
        <dbReference type="Proteomes" id="UP000006038"/>
    </source>
</evidence>
<reference evidence="12" key="1">
    <citation type="journal article" date="2013" name="Nat. Commun.">
        <title>Whole-genome sequencing of Oryza brachyantha reveals mechanisms underlying Oryza genome evolution.</title>
        <authorList>
            <person name="Chen J."/>
            <person name="Huang Q."/>
            <person name="Gao D."/>
            <person name="Wang J."/>
            <person name="Lang Y."/>
            <person name="Liu T."/>
            <person name="Li B."/>
            <person name="Bai Z."/>
            <person name="Luis Goicoechea J."/>
            <person name="Liang C."/>
            <person name="Chen C."/>
            <person name="Zhang W."/>
            <person name="Sun S."/>
            <person name="Liao Y."/>
            <person name="Zhang X."/>
            <person name="Yang L."/>
            <person name="Song C."/>
            <person name="Wang M."/>
            <person name="Shi J."/>
            <person name="Liu G."/>
            <person name="Liu J."/>
            <person name="Zhou H."/>
            <person name="Zhou W."/>
            <person name="Yu Q."/>
            <person name="An N."/>
            <person name="Chen Y."/>
            <person name="Cai Q."/>
            <person name="Wang B."/>
            <person name="Liu B."/>
            <person name="Min J."/>
            <person name="Huang Y."/>
            <person name="Wu H."/>
            <person name="Li Z."/>
            <person name="Zhang Y."/>
            <person name="Yin Y."/>
            <person name="Song W."/>
            <person name="Jiang J."/>
            <person name="Jackson S.A."/>
            <person name="Wing R.A."/>
            <person name="Wang J."/>
            <person name="Chen M."/>
        </authorList>
    </citation>
    <scope>NUCLEOTIDE SEQUENCE [LARGE SCALE GENOMIC DNA]</scope>
    <source>
        <strain evidence="12">cv. IRGC 101232</strain>
    </source>
</reference>
<dbReference type="eggNOG" id="KOG0663">
    <property type="taxonomic scope" value="Eukaryota"/>
</dbReference>
<dbReference type="GO" id="GO:0008353">
    <property type="term" value="F:RNA polymerase II CTD heptapeptide repeat kinase activity"/>
    <property type="evidence" value="ECO:0007669"/>
    <property type="project" value="UniProtKB-EC"/>
</dbReference>
<evidence type="ECO:0000259" key="11">
    <source>
        <dbReference type="PROSITE" id="PS50011"/>
    </source>
</evidence>
<dbReference type="InterPro" id="IPR043502">
    <property type="entry name" value="DNA/RNA_pol_sf"/>
</dbReference>
<organism evidence="12">
    <name type="scientific">Oryza brachyantha</name>
    <name type="common">malo sina</name>
    <dbReference type="NCBI Taxonomy" id="4533"/>
    <lineage>
        <taxon>Eukaryota</taxon>
        <taxon>Viridiplantae</taxon>
        <taxon>Streptophyta</taxon>
        <taxon>Embryophyta</taxon>
        <taxon>Tracheophyta</taxon>
        <taxon>Spermatophyta</taxon>
        <taxon>Magnoliopsida</taxon>
        <taxon>Liliopsida</taxon>
        <taxon>Poales</taxon>
        <taxon>Poaceae</taxon>
        <taxon>BOP clade</taxon>
        <taxon>Oryzoideae</taxon>
        <taxon>Oryzeae</taxon>
        <taxon>Oryzinae</taxon>
        <taxon>Oryza</taxon>
    </lineage>
</organism>
<dbReference type="Proteomes" id="UP000006038">
    <property type="component" value="Chromosome 10"/>
</dbReference>
<evidence type="ECO:0000256" key="7">
    <source>
        <dbReference type="ARBA" id="ARBA00022840"/>
    </source>
</evidence>
<dbReference type="STRING" id="4533.J3N0Z8"/>
<dbReference type="EnsemblPlants" id="OB10G11960.1">
    <property type="protein sequence ID" value="OB10G11960.1"/>
    <property type="gene ID" value="OB10G11960"/>
</dbReference>
<dbReference type="Gene3D" id="3.10.10.10">
    <property type="entry name" value="HIV Type 1 Reverse Transcriptase, subunit A, domain 1"/>
    <property type="match status" value="1"/>
</dbReference>
<dbReference type="GO" id="GO:0005634">
    <property type="term" value="C:nucleus"/>
    <property type="evidence" value="ECO:0007669"/>
    <property type="project" value="TreeGrafter"/>
</dbReference>
<protein>
    <recommendedName>
        <fullName evidence="2">[RNA-polymerase]-subunit kinase</fullName>
        <ecNumber evidence="2">2.7.11.23</ecNumber>
    </recommendedName>
</protein>
<evidence type="ECO:0000256" key="4">
    <source>
        <dbReference type="ARBA" id="ARBA00022679"/>
    </source>
</evidence>
<dbReference type="InterPro" id="IPR050108">
    <property type="entry name" value="CDK"/>
</dbReference>
<dbReference type="EC" id="2.7.11.23" evidence="2"/>
<keyword evidence="10" id="KW-0175">Coiled coil</keyword>
<dbReference type="InterPro" id="IPR008271">
    <property type="entry name" value="Ser/Thr_kinase_AS"/>
</dbReference>
<dbReference type="PROSITE" id="PS50011">
    <property type="entry name" value="PROTEIN_KINASE_DOM"/>
    <property type="match status" value="1"/>
</dbReference>
<name>J3N0Z8_ORYBR</name>
<dbReference type="SMART" id="SM00220">
    <property type="entry name" value="S_TKc"/>
    <property type="match status" value="1"/>
</dbReference>
<reference evidence="12" key="2">
    <citation type="submission" date="2013-04" db="UniProtKB">
        <authorList>
            <consortium name="EnsemblPlants"/>
        </authorList>
    </citation>
    <scope>IDENTIFICATION</scope>
</reference>
<dbReference type="InterPro" id="IPR011009">
    <property type="entry name" value="Kinase-like_dom_sf"/>
</dbReference>
<keyword evidence="4" id="KW-0808">Transferase</keyword>
<keyword evidence="7 9" id="KW-0067">ATP-binding</keyword>
<dbReference type="InterPro" id="IPR017441">
    <property type="entry name" value="Protein_kinase_ATP_BS"/>
</dbReference>
<keyword evidence="13" id="KW-1185">Reference proteome</keyword>
<dbReference type="Gramene" id="OB10G11960.1">
    <property type="protein sequence ID" value="OB10G11960.1"/>
    <property type="gene ID" value="OB10G11960"/>
</dbReference>
<accession>J3N0Z8</accession>